<evidence type="ECO:0000313" key="1">
    <source>
        <dbReference type="EMBL" id="RAH60471.1"/>
    </source>
</evidence>
<protein>
    <submittedName>
        <fullName evidence="1">Uncharacterized protein</fullName>
    </submittedName>
</protein>
<dbReference type="GeneID" id="37163031"/>
<dbReference type="EMBL" id="KZ825057">
    <property type="protein sequence ID" value="RAH60471.1"/>
    <property type="molecule type" value="Genomic_DNA"/>
</dbReference>
<sequence length="72" mass="8105">MALLATQNVSKFGTINRFLSCLDCDFHDPGRIKARGSPFWEFDGASLCVQFNCLLLEGVFSIYDSWSTSIYT</sequence>
<keyword evidence="2" id="KW-1185">Reference proteome</keyword>
<dbReference type="AlphaFoldDB" id="A0A8G1VP65"/>
<proteinExistence type="predicted"/>
<reference evidence="1 2" key="1">
    <citation type="submission" date="2018-02" db="EMBL/GenBank/DDBJ databases">
        <title>The genomes of Aspergillus section Nigri reveals drivers in fungal speciation.</title>
        <authorList>
            <consortium name="DOE Joint Genome Institute"/>
            <person name="Vesth T.C."/>
            <person name="Nybo J."/>
            <person name="Theobald S."/>
            <person name="Brandl J."/>
            <person name="Frisvad J.C."/>
            <person name="Nielsen K.F."/>
            <person name="Lyhne E.K."/>
            <person name="Kogle M.E."/>
            <person name="Kuo A."/>
            <person name="Riley R."/>
            <person name="Clum A."/>
            <person name="Nolan M."/>
            <person name="Lipzen A."/>
            <person name="Salamov A."/>
            <person name="Henrissat B."/>
            <person name="Wiebenga A."/>
            <person name="De vries R.P."/>
            <person name="Grigoriev I.V."/>
            <person name="Mortensen U.H."/>
            <person name="Andersen M.R."/>
            <person name="Baker S.E."/>
        </authorList>
    </citation>
    <scope>NUCLEOTIDE SEQUENCE [LARGE SCALE GENOMIC DNA]</scope>
    <source>
        <strain evidence="1 2">CBS 112811</strain>
    </source>
</reference>
<accession>A0A8G1VP65</accession>
<name>A0A8G1VP65_9EURO</name>
<dbReference type="Proteomes" id="UP000249526">
    <property type="component" value="Unassembled WGS sequence"/>
</dbReference>
<gene>
    <name evidence="1" type="ORF">BO85DRAFT_447026</name>
</gene>
<dbReference type="RefSeq" id="XP_025518393.1">
    <property type="nucleotide sequence ID" value="XM_025659629.1"/>
</dbReference>
<evidence type="ECO:0000313" key="2">
    <source>
        <dbReference type="Proteomes" id="UP000249526"/>
    </source>
</evidence>
<organism evidence="1 2">
    <name type="scientific">Aspergillus piperis CBS 112811</name>
    <dbReference type="NCBI Taxonomy" id="1448313"/>
    <lineage>
        <taxon>Eukaryota</taxon>
        <taxon>Fungi</taxon>
        <taxon>Dikarya</taxon>
        <taxon>Ascomycota</taxon>
        <taxon>Pezizomycotina</taxon>
        <taxon>Eurotiomycetes</taxon>
        <taxon>Eurotiomycetidae</taxon>
        <taxon>Eurotiales</taxon>
        <taxon>Aspergillaceae</taxon>
        <taxon>Aspergillus</taxon>
        <taxon>Aspergillus subgen. Circumdati</taxon>
    </lineage>
</organism>